<accession>A0A560G048</accession>
<name>A0A560G048_9PROT</name>
<dbReference type="InterPro" id="IPR012094">
    <property type="entry name" value="tRNA_Ile_lys_synt"/>
</dbReference>
<evidence type="ECO:0000313" key="9">
    <source>
        <dbReference type="Proteomes" id="UP000316545"/>
    </source>
</evidence>
<evidence type="ECO:0000256" key="4">
    <source>
        <dbReference type="ARBA" id="ARBA00022840"/>
    </source>
</evidence>
<sequence>MGDGRAPPASFMEPGESRGVAIDDAQFARLLAPLGPFETAPTLAVGVSGGRDSLALTLLADRWARAQGGRVEALTVDHALRPESAAEAAQVGRWLAARGISHTILTWTGAKPATGLQAAARQARYDLLAAACRARGILHLCLAHHREDQAETVALRQAGGSGVEGLAGMAAARALADVRLLRPLLTVSRADLGATCQAFDQPWIDDPSNLMERYARGRLRRQGVPLGDLLAQAAQAGQARVAMESGLADAVARHVLLAPEGYAVLDADALWTLPRPVALRLLAGLAAAVGGQPYLPSTQGAERLLAALPGLWMAEAGALALTLAGTQARRLGGSGDRRRLLLLRQAGRMAPPVPLTGAACRWDGRFQTVGDCGEGGLTLGALGPVEARRLAALGLPALMRIPKPVWPTLPALRRDGLLVAVPHLAWAMEPLSAGEETPAGERTLPRLAFRPLSPLAPPPFLPPMEAGLDVMAVVSDARVII</sequence>
<dbReference type="GO" id="GO:0006400">
    <property type="term" value="P:tRNA modification"/>
    <property type="evidence" value="ECO:0007669"/>
    <property type="project" value="UniProtKB-UniRule"/>
</dbReference>
<comment type="domain">
    <text evidence="6">The N-terminal region contains the highly conserved SGGXDS motif, predicted to be a P-loop motif involved in ATP binding.</text>
</comment>
<dbReference type="AlphaFoldDB" id="A0A560G048"/>
<dbReference type="NCBIfam" id="TIGR02432">
    <property type="entry name" value="lysidine_TilS_N"/>
    <property type="match status" value="1"/>
</dbReference>
<feature type="domain" description="tRNA(Ile)-lysidine/2-thiocytidine synthase N-terminal" evidence="7">
    <location>
        <begin position="43"/>
        <end position="221"/>
    </location>
</feature>
<evidence type="ECO:0000256" key="3">
    <source>
        <dbReference type="ARBA" id="ARBA00022741"/>
    </source>
</evidence>
<protein>
    <recommendedName>
        <fullName evidence="6">tRNA(Ile)-lysidine synthase</fullName>
        <ecNumber evidence="6">6.3.4.19</ecNumber>
    </recommendedName>
    <alternativeName>
        <fullName evidence="6">tRNA(Ile)-2-lysyl-cytidine synthase</fullName>
    </alternativeName>
    <alternativeName>
        <fullName evidence="6">tRNA(Ile)-lysidine synthetase</fullName>
    </alternativeName>
</protein>
<keyword evidence="6" id="KW-0963">Cytoplasm</keyword>
<proteinExistence type="inferred from homology"/>
<dbReference type="GO" id="GO:0005737">
    <property type="term" value="C:cytoplasm"/>
    <property type="evidence" value="ECO:0007669"/>
    <property type="project" value="UniProtKB-SubCell"/>
</dbReference>
<keyword evidence="4 6" id="KW-0067">ATP-binding</keyword>
<dbReference type="Gene3D" id="3.40.50.620">
    <property type="entry name" value="HUPs"/>
    <property type="match status" value="1"/>
</dbReference>
<organism evidence="8 9">
    <name type="scientific">Nitrospirillum amazonense</name>
    <dbReference type="NCBI Taxonomy" id="28077"/>
    <lineage>
        <taxon>Bacteria</taxon>
        <taxon>Pseudomonadati</taxon>
        <taxon>Pseudomonadota</taxon>
        <taxon>Alphaproteobacteria</taxon>
        <taxon>Rhodospirillales</taxon>
        <taxon>Azospirillaceae</taxon>
        <taxon>Nitrospirillum</taxon>
    </lineage>
</organism>
<dbReference type="Proteomes" id="UP000316545">
    <property type="component" value="Unassembled WGS sequence"/>
</dbReference>
<dbReference type="EMBL" id="VITO01000007">
    <property type="protein sequence ID" value="TWB27100.1"/>
    <property type="molecule type" value="Genomic_DNA"/>
</dbReference>
<dbReference type="InterPro" id="IPR012795">
    <property type="entry name" value="tRNA_Ile_lys_synt_N"/>
</dbReference>
<dbReference type="CDD" id="cd01992">
    <property type="entry name" value="TilS_N"/>
    <property type="match status" value="1"/>
</dbReference>
<comment type="function">
    <text evidence="6">Ligates lysine onto the cytidine present at position 34 of the AUA codon-specific tRNA(Ile) that contains the anticodon CAU, in an ATP-dependent manner. Cytidine is converted to lysidine, thus changing the amino acid specificity of the tRNA from methionine to isoleucine.</text>
</comment>
<dbReference type="PANTHER" id="PTHR43033:SF5">
    <property type="entry name" value="TRNA(ILE)-LYSIDINE SYNTHETASE"/>
    <property type="match status" value="1"/>
</dbReference>
<dbReference type="GO" id="GO:0032267">
    <property type="term" value="F:tRNA(Ile)-lysidine synthase activity"/>
    <property type="evidence" value="ECO:0007669"/>
    <property type="project" value="UniProtKB-EC"/>
</dbReference>
<comment type="subcellular location">
    <subcellularLocation>
        <location evidence="6">Cytoplasm</location>
    </subcellularLocation>
</comment>
<dbReference type="GO" id="GO:0005524">
    <property type="term" value="F:ATP binding"/>
    <property type="evidence" value="ECO:0007669"/>
    <property type="project" value="UniProtKB-UniRule"/>
</dbReference>
<evidence type="ECO:0000313" key="8">
    <source>
        <dbReference type="EMBL" id="TWB27100.1"/>
    </source>
</evidence>
<gene>
    <name evidence="6" type="primary">tilS</name>
    <name evidence="8" type="ORF">FBZ88_107271</name>
</gene>
<evidence type="ECO:0000256" key="6">
    <source>
        <dbReference type="HAMAP-Rule" id="MF_01161"/>
    </source>
</evidence>
<reference evidence="8 9" key="1">
    <citation type="submission" date="2019-06" db="EMBL/GenBank/DDBJ databases">
        <title>Genomic Encyclopedia of Type Strains, Phase IV (KMG-V): Genome sequencing to study the core and pangenomes of soil and plant-associated prokaryotes.</title>
        <authorList>
            <person name="Whitman W."/>
        </authorList>
    </citation>
    <scope>NUCLEOTIDE SEQUENCE [LARGE SCALE GENOMIC DNA]</scope>
    <source>
        <strain evidence="8 9">BR 11865</strain>
    </source>
</reference>
<dbReference type="PANTHER" id="PTHR43033">
    <property type="entry name" value="TRNA(ILE)-LYSIDINE SYNTHASE-RELATED"/>
    <property type="match status" value="1"/>
</dbReference>
<keyword evidence="9" id="KW-1185">Reference proteome</keyword>
<keyword evidence="2 6" id="KW-0819">tRNA processing</keyword>
<comment type="caution">
    <text evidence="8">The sequence shown here is derived from an EMBL/GenBank/DDBJ whole genome shotgun (WGS) entry which is preliminary data.</text>
</comment>
<comment type="similarity">
    <text evidence="6">Belongs to the tRNA(Ile)-lysidine synthase family.</text>
</comment>
<dbReference type="InterPro" id="IPR011063">
    <property type="entry name" value="TilS/TtcA_N"/>
</dbReference>
<dbReference type="InterPro" id="IPR014729">
    <property type="entry name" value="Rossmann-like_a/b/a_fold"/>
</dbReference>
<comment type="catalytic activity">
    <reaction evidence="5 6">
        <text>cytidine(34) in tRNA(Ile2) + L-lysine + ATP = lysidine(34) in tRNA(Ile2) + AMP + diphosphate + H(+)</text>
        <dbReference type="Rhea" id="RHEA:43744"/>
        <dbReference type="Rhea" id="RHEA-COMP:10625"/>
        <dbReference type="Rhea" id="RHEA-COMP:10670"/>
        <dbReference type="ChEBI" id="CHEBI:15378"/>
        <dbReference type="ChEBI" id="CHEBI:30616"/>
        <dbReference type="ChEBI" id="CHEBI:32551"/>
        <dbReference type="ChEBI" id="CHEBI:33019"/>
        <dbReference type="ChEBI" id="CHEBI:82748"/>
        <dbReference type="ChEBI" id="CHEBI:83665"/>
        <dbReference type="ChEBI" id="CHEBI:456215"/>
        <dbReference type="EC" id="6.3.4.19"/>
    </reaction>
</comment>
<evidence type="ECO:0000256" key="1">
    <source>
        <dbReference type="ARBA" id="ARBA00022598"/>
    </source>
</evidence>
<dbReference type="SUPFAM" id="SSF52402">
    <property type="entry name" value="Adenine nucleotide alpha hydrolases-like"/>
    <property type="match status" value="1"/>
</dbReference>
<keyword evidence="1 6" id="KW-0436">Ligase</keyword>
<dbReference type="EC" id="6.3.4.19" evidence="6"/>
<feature type="binding site" evidence="6">
    <location>
        <begin position="48"/>
        <end position="53"/>
    </location>
    <ligand>
        <name>ATP</name>
        <dbReference type="ChEBI" id="CHEBI:30616"/>
    </ligand>
</feature>
<keyword evidence="3 6" id="KW-0547">Nucleotide-binding</keyword>
<dbReference type="HAMAP" id="MF_01161">
    <property type="entry name" value="tRNA_Ile_lys_synt"/>
    <property type="match status" value="1"/>
</dbReference>
<evidence type="ECO:0000256" key="2">
    <source>
        <dbReference type="ARBA" id="ARBA00022694"/>
    </source>
</evidence>
<dbReference type="Pfam" id="PF01171">
    <property type="entry name" value="ATP_bind_3"/>
    <property type="match status" value="1"/>
</dbReference>
<evidence type="ECO:0000256" key="5">
    <source>
        <dbReference type="ARBA" id="ARBA00048539"/>
    </source>
</evidence>
<evidence type="ECO:0000259" key="7">
    <source>
        <dbReference type="Pfam" id="PF01171"/>
    </source>
</evidence>